<accession>A0AAV9RA13</accession>
<dbReference type="AlphaFoldDB" id="A0AAV9RA13"/>
<evidence type="ECO:0000259" key="1">
    <source>
        <dbReference type="Pfam" id="PF07686"/>
    </source>
</evidence>
<protein>
    <recommendedName>
        <fullName evidence="1">Immunoglobulin V-set domain-containing protein</fullName>
    </recommendedName>
</protein>
<gene>
    <name evidence="2" type="ORF">CRENBAI_000434</name>
</gene>
<reference evidence="2 3" key="1">
    <citation type="submission" date="2021-06" db="EMBL/GenBank/DDBJ databases">
        <authorList>
            <person name="Palmer J.M."/>
        </authorList>
    </citation>
    <scope>NUCLEOTIDE SEQUENCE [LARGE SCALE GENOMIC DNA]</scope>
    <source>
        <strain evidence="2 3">MEX-2019</strain>
        <tissue evidence="2">Muscle</tissue>
    </source>
</reference>
<name>A0AAV9RA13_9TELE</name>
<dbReference type="EMBL" id="JAHHUM010002110">
    <property type="protein sequence ID" value="KAK5606103.1"/>
    <property type="molecule type" value="Genomic_DNA"/>
</dbReference>
<dbReference type="PANTHER" id="PTHR14187">
    <property type="entry name" value="ALPHA KINASE/ELONGATION FACTOR 2 KINASE"/>
    <property type="match status" value="1"/>
</dbReference>
<dbReference type="InterPro" id="IPR013106">
    <property type="entry name" value="Ig_V-set"/>
</dbReference>
<evidence type="ECO:0000313" key="3">
    <source>
        <dbReference type="Proteomes" id="UP001311232"/>
    </source>
</evidence>
<comment type="caution">
    <text evidence="2">The sequence shown here is derived from an EMBL/GenBank/DDBJ whole genome shotgun (WGS) entry which is preliminary data.</text>
</comment>
<dbReference type="SUPFAM" id="SSF53067">
    <property type="entry name" value="Actin-like ATPase domain"/>
    <property type="match status" value="1"/>
</dbReference>
<sequence length="178" mass="20361">MVDCNYWFLKDIQQHKQYKERTEMKKKLKSGDFSLTLKNPTDRDTDTYICTVYNDKAGKILTKKQVLLNVKAGADSFIIAIDFGSGYSGYAFNVRPREEGGGTQLKRWGEELGLDTPKTPTCILFDEEEEFLKFGYEAKTAYNMMRGGARKHFLIEIFKKKVGDKVETVSPSELSEIV</sequence>
<dbReference type="Proteomes" id="UP001311232">
    <property type="component" value="Unassembled WGS sequence"/>
</dbReference>
<dbReference type="PANTHER" id="PTHR14187:SF5">
    <property type="entry name" value="HEAT SHOCK 70 KDA PROTEIN 12A"/>
    <property type="match status" value="1"/>
</dbReference>
<dbReference type="Pfam" id="PF07686">
    <property type="entry name" value="V-set"/>
    <property type="match status" value="1"/>
</dbReference>
<dbReference type="Gene3D" id="3.30.420.40">
    <property type="match status" value="1"/>
</dbReference>
<dbReference type="Gene3D" id="2.60.40.10">
    <property type="entry name" value="Immunoglobulins"/>
    <property type="match status" value="1"/>
</dbReference>
<dbReference type="InterPro" id="IPR036179">
    <property type="entry name" value="Ig-like_dom_sf"/>
</dbReference>
<dbReference type="InterPro" id="IPR013783">
    <property type="entry name" value="Ig-like_fold"/>
</dbReference>
<proteinExistence type="predicted"/>
<dbReference type="InterPro" id="IPR043129">
    <property type="entry name" value="ATPase_NBD"/>
</dbReference>
<keyword evidence="3" id="KW-1185">Reference proteome</keyword>
<dbReference type="SUPFAM" id="SSF48726">
    <property type="entry name" value="Immunoglobulin"/>
    <property type="match status" value="1"/>
</dbReference>
<evidence type="ECO:0000313" key="2">
    <source>
        <dbReference type="EMBL" id="KAK5606103.1"/>
    </source>
</evidence>
<organism evidence="2 3">
    <name type="scientific">Crenichthys baileyi</name>
    <name type="common">White River springfish</name>
    <dbReference type="NCBI Taxonomy" id="28760"/>
    <lineage>
        <taxon>Eukaryota</taxon>
        <taxon>Metazoa</taxon>
        <taxon>Chordata</taxon>
        <taxon>Craniata</taxon>
        <taxon>Vertebrata</taxon>
        <taxon>Euteleostomi</taxon>
        <taxon>Actinopterygii</taxon>
        <taxon>Neopterygii</taxon>
        <taxon>Teleostei</taxon>
        <taxon>Neoteleostei</taxon>
        <taxon>Acanthomorphata</taxon>
        <taxon>Ovalentaria</taxon>
        <taxon>Atherinomorphae</taxon>
        <taxon>Cyprinodontiformes</taxon>
        <taxon>Goodeidae</taxon>
        <taxon>Crenichthys</taxon>
    </lineage>
</organism>
<feature type="domain" description="Immunoglobulin V-set" evidence="1">
    <location>
        <begin position="13"/>
        <end position="70"/>
    </location>
</feature>